<dbReference type="GO" id="GO:0000287">
    <property type="term" value="F:magnesium ion binding"/>
    <property type="evidence" value="ECO:0007669"/>
    <property type="project" value="TreeGrafter"/>
</dbReference>
<dbReference type="eggNOG" id="COG0561">
    <property type="taxonomic scope" value="Bacteria"/>
</dbReference>
<dbReference type="Proteomes" id="UP000000845">
    <property type="component" value="Chromosome"/>
</dbReference>
<dbReference type="InterPro" id="IPR023214">
    <property type="entry name" value="HAD_sf"/>
</dbReference>
<sequence>MIKAVFFDFDDTLVSKKDHTMRENTEKAIKLLKKSGIIPIIATGRPKYTINEYLDKLSINNAVFLNGHTVWLENKIIHDQIIDEDKARVMFELAEKNDFSYGIINNDGTYLNLHPEKMNDLDVVDIEYMPQKLEKRYIPGNCLWIFAGSRYDNILIETAEQNNMRILRWNEAGVDIISKSVSKQTGVKILLENLGIDFSEVVSIGDGDNDIELLKASKIGIAMGNGSDNLKECADMVTDSIDDDGVYKAMVKLGLI</sequence>
<organism evidence="1 2">
    <name type="scientific">Sebaldella termitidis (strain ATCC 33386 / NCTC 11300)</name>
    <dbReference type="NCBI Taxonomy" id="526218"/>
    <lineage>
        <taxon>Bacteria</taxon>
        <taxon>Fusobacteriati</taxon>
        <taxon>Fusobacteriota</taxon>
        <taxon>Fusobacteriia</taxon>
        <taxon>Fusobacteriales</taxon>
        <taxon>Leptotrichiaceae</taxon>
        <taxon>Sebaldella</taxon>
    </lineage>
</organism>
<dbReference type="NCBIfam" id="TIGR00099">
    <property type="entry name" value="Cof-subfamily"/>
    <property type="match status" value="1"/>
</dbReference>
<dbReference type="STRING" id="526218.Sterm_3317"/>
<dbReference type="InterPro" id="IPR036412">
    <property type="entry name" value="HAD-like_sf"/>
</dbReference>
<dbReference type="Pfam" id="PF08282">
    <property type="entry name" value="Hydrolase_3"/>
    <property type="match status" value="1"/>
</dbReference>
<proteinExistence type="predicted"/>
<dbReference type="SFLD" id="SFLDS00003">
    <property type="entry name" value="Haloacid_Dehalogenase"/>
    <property type="match status" value="1"/>
</dbReference>
<accession>D1AQ97</accession>
<dbReference type="NCBIfam" id="TIGR01484">
    <property type="entry name" value="HAD-SF-IIB"/>
    <property type="match status" value="1"/>
</dbReference>
<evidence type="ECO:0000313" key="1">
    <source>
        <dbReference type="EMBL" id="ACZ10157.1"/>
    </source>
</evidence>
<dbReference type="PANTHER" id="PTHR10000">
    <property type="entry name" value="PHOSPHOSERINE PHOSPHATASE"/>
    <property type="match status" value="1"/>
</dbReference>
<name>D1AQ97_SEBTE</name>
<dbReference type="Gene3D" id="3.30.1240.10">
    <property type="match status" value="1"/>
</dbReference>
<dbReference type="InterPro" id="IPR006379">
    <property type="entry name" value="HAD-SF_hydro_IIB"/>
</dbReference>
<keyword evidence="2" id="KW-1185">Reference proteome</keyword>
<dbReference type="KEGG" id="str:Sterm_3317"/>
<dbReference type="GO" id="GO:0016791">
    <property type="term" value="F:phosphatase activity"/>
    <property type="evidence" value="ECO:0007669"/>
    <property type="project" value="UniProtKB-ARBA"/>
</dbReference>
<keyword evidence="1" id="KW-0378">Hydrolase</keyword>
<dbReference type="RefSeq" id="WP_012862739.1">
    <property type="nucleotide sequence ID" value="NC_013517.1"/>
</dbReference>
<dbReference type="GO" id="GO:0005829">
    <property type="term" value="C:cytosol"/>
    <property type="evidence" value="ECO:0007669"/>
    <property type="project" value="TreeGrafter"/>
</dbReference>
<dbReference type="SUPFAM" id="SSF56784">
    <property type="entry name" value="HAD-like"/>
    <property type="match status" value="1"/>
</dbReference>
<evidence type="ECO:0000313" key="2">
    <source>
        <dbReference type="Proteomes" id="UP000000845"/>
    </source>
</evidence>
<dbReference type="AlphaFoldDB" id="D1AQ97"/>
<gene>
    <name evidence="1" type="ordered locus">Sterm_3317</name>
</gene>
<protein>
    <submittedName>
        <fullName evidence="1">Cof-like hydrolase</fullName>
    </submittedName>
</protein>
<reference evidence="2" key="1">
    <citation type="submission" date="2009-09" db="EMBL/GenBank/DDBJ databases">
        <title>The complete chromosome of Sebaldella termitidis ATCC 33386.</title>
        <authorList>
            <consortium name="US DOE Joint Genome Institute (JGI-PGF)"/>
            <person name="Lucas S."/>
            <person name="Copeland A."/>
            <person name="Lapidus A."/>
            <person name="Glavina del Rio T."/>
            <person name="Dalin E."/>
            <person name="Tice H."/>
            <person name="Bruce D."/>
            <person name="Goodwin L."/>
            <person name="Pitluck S."/>
            <person name="Kyrpides N."/>
            <person name="Mavromatis K."/>
            <person name="Ivanova N."/>
            <person name="Mikhailova N."/>
            <person name="Sims D."/>
            <person name="Meincke L."/>
            <person name="Brettin T."/>
            <person name="Detter J.C."/>
            <person name="Han C."/>
            <person name="Larimer F."/>
            <person name="Land M."/>
            <person name="Hauser L."/>
            <person name="Markowitz V."/>
            <person name="Cheng J.F."/>
            <person name="Hugenholtz P."/>
            <person name="Woyke T."/>
            <person name="Wu D."/>
            <person name="Eisen J.A."/>
        </authorList>
    </citation>
    <scope>NUCLEOTIDE SEQUENCE [LARGE SCALE GENOMIC DNA]</scope>
    <source>
        <strain evidence="2">ATCC 33386 / NCTC 11300</strain>
    </source>
</reference>
<reference evidence="1 2" key="2">
    <citation type="journal article" date="2010" name="Stand. Genomic Sci.">
        <title>Complete genome sequence of Sebaldella termitidis type strain (NCTC 11300).</title>
        <authorList>
            <person name="Harmon-Smith M."/>
            <person name="Celia L."/>
            <person name="Chertkov O."/>
            <person name="Lapidus A."/>
            <person name="Copeland A."/>
            <person name="Glavina Del Rio T."/>
            <person name="Nolan M."/>
            <person name="Lucas S."/>
            <person name="Tice H."/>
            <person name="Cheng J.F."/>
            <person name="Han C."/>
            <person name="Detter J.C."/>
            <person name="Bruce D."/>
            <person name="Goodwin L."/>
            <person name="Pitluck S."/>
            <person name="Pati A."/>
            <person name="Liolios K."/>
            <person name="Ivanova N."/>
            <person name="Mavromatis K."/>
            <person name="Mikhailova N."/>
            <person name="Chen A."/>
            <person name="Palaniappan K."/>
            <person name="Land M."/>
            <person name="Hauser L."/>
            <person name="Chang Y.J."/>
            <person name="Jeffries C.D."/>
            <person name="Brettin T."/>
            <person name="Goker M."/>
            <person name="Beck B."/>
            <person name="Bristow J."/>
            <person name="Eisen J.A."/>
            <person name="Markowitz V."/>
            <person name="Hugenholtz P."/>
            <person name="Kyrpides N.C."/>
            <person name="Klenk H.P."/>
            <person name="Chen F."/>
        </authorList>
    </citation>
    <scope>NUCLEOTIDE SEQUENCE [LARGE SCALE GENOMIC DNA]</scope>
    <source>
        <strain evidence="2">ATCC 33386 / NCTC 11300</strain>
    </source>
</reference>
<dbReference type="EMBL" id="CP001739">
    <property type="protein sequence ID" value="ACZ10157.1"/>
    <property type="molecule type" value="Genomic_DNA"/>
</dbReference>
<dbReference type="InterPro" id="IPR000150">
    <property type="entry name" value="Cof"/>
</dbReference>
<dbReference type="SFLD" id="SFLDG01140">
    <property type="entry name" value="C2.B:_Phosphomannomutase_and_P"/>
    <property type="match status" value="1"/>
</dbReference>
<dbReference type="HOGENOM" id="CLU_044146_7_0_0"/>
<dbReference type="Gene3D" id="3.40.50.1000">
    <property type="entry name" value="HAD superfamily/HAD-like"/>
    <property type="match status" value="1"/>
</dbReference>
<dbReference type="PANTHER" id="PTHR10000:SF25">
    <property type="entry name" value="PHOSPHATASE YKRA-RELATED"/>
    <property type="match status" value="1"/>
</dbReference>